<evidence type="ECO:0008006" key="2">
    <source>
        <dbReference type="Google" id="ProtNLM"/>
    </source>
</evidence>
<sequence>TVNTLAGGNGGIVTITNAGLLDIAAAADMTLDGAFLQDGAGAVSTAGDITTTNDAITFITGVTLTDDVALNTDTAGGKVWFKDTLDGTYTLTITAGTGDVQFDGAIGNAYQDCVAYWSLDDNLGNAVVVDSGGNNHTGELHGTDPTTAQHSVGGKVGTALYFDGSSNYISTTDSDDFDAPTNYTIGLWVKPDGLPSADWRTFMARAHDVKELRFWATTAHVNFMTGATGAGIEGTQDIVTDGLWHYVVGVYNGE</sequence>
<organism evidence="1">
    <name type="scientific">marine sediment metagenome</name>
    <dbReference type="NCBI Taxonomy" id="412755"/>
    <lineage>
        <taxon>unclassified sequences</taxon>
        <taxon>metagenomes</taxon>
        <taxon>ecological metagenomes</taxon>
    </lineage>
</organism>
<dbReference type="Gene3D" id="2.60.120.200">
    <property type="match status" value="1"/>
</dbReference>
<dbReference type="EMBL" id="BARS01039997">
    <property type="protein sequence ID" value="GAG25343.1"/>
    <property type="molecule type" value="Genomic_DNA"/>
</dbReference>
<dbReference type="SUPFAM" id="SSF49899">
    <property type="entry name" value="Concanavalin A-like lectins/glucanases"/>
    <property type="match status" value="1"/>
</dbReference>
<name>X0WLE9_9ZZZZ</name>
<dbReference type="AlphaFoldDB" id="X0WLE9"/>
<dbReference type="InterPro" id="IPR013320">
    <property type="entry name" value="ConA-like_dom_sf"/>
</dbReference>
<accession>X0WLE9</accession>
<feature type="non-terminal residue" evidence="1">
    <location>
        <position position="254"/>
    </location>
</feature>
<reference evidence="1" key="1">
    <citation type="journal article" date="2014" name="Front. Microbiol.">
        <title>High frequency of phylogenetically diverse reductive dehalogenase-homologous genes in deep subseafloor sedimentary metagenomes.</title>
        <authorList>
            <person name="Kawai M."/>
            <person name="Futagami T."/>
            <person name="Toyoda A."/>
            <person name="Takaki Y."/>
            <person name="Nishi S."/>
            <person name="Hori S."/>
            <person name="Arai W."/>
            <person name="Tsubouchi T."/>
            <person name="Morono Y."/>
            <person name="Uchiyama I."/>
            <person name="Ito T."/>
            <person name="Fujiyama A."/>
            <person name="Inagaki F."/>
            <person name="Takami H."/>
        </authorList>
    </citation>
    <scope>NUCLEOTIDE SEQUENCE</scope>
    <source>
        <strain evidence="1">Expedition CK06-06</strain>
    </source>
</reference>
<protein>
    <recommendedName>
        <fullName evidence="2">LamG-like jellyroll fold domain-containing protein</fullName>
    </recommendedName>
</protein>
<proteinExistence type="predicted"/>
<gene>
    <name evidence="1" type="ORF">S01H1_61030</name>
</gene>
<evidence type="ECO:0000313" key="1">
    <source>
        <dbReference type="EMBL" id="GAG25343.1"/>
    </source>
</evidence>
<comment type="caution">
    <text evidence="1">The sequence shown here is derived from an EMBL/GenBank/DDBJ whole genome shotgun (WGS) entry which is preliminary data.</text>
</comment>
<feature type="non-terminal residue" evidence="1">
    <location>
        <position position="1"/>
    </location>
</feature>